<keyword evidence="6" id="KW-1015">Disulfide bond</keyword>
<dbReference type="Gene3D" id="1.20.58.1040">
    <property type="match status" value="1"/>
</dbReference>
<proteinExistence type="predicted"/>
<dbReference type="PANTHER" id="PTHR31044">
    <property type="entry name" value="BETA-1,3 GLUCANASE"/>
    <property type="match status" value="1"/>
</dbReference>
<keyword evidence="3" id="KW-0336">GPI-anchor</keyword>
<evidence type="ECO:0000313" key="12">
    <source>
        <dbReference type="EMBL" id="GAV62731.1"/>
    </source>
</evidence>
<accession>A0A1Q3B3Z4</accession>
<keyword evidence="7" id="KW-0325">Glycoprotein</keyword>
<keyword evidence="8" id="KW-0449">Lipoprotein</keyword>
<dbReference type="GO" id="GO:0098552">
    <property type="term" value="C:side of membrane"/>
    <property type="evidence" value="ECO:0007669"/>
    <property type="project" value="UniProtKB-KW"/>
</dbReference>
<dbReference type="Pfam" id="PF07983">
    <property type="entry name" value="X8"/>
    <property type="match status" value="1"/>
</dbReference>
<keyword evidence="10" id="KW-0812">Transmembrane</keyword>
<dbReference type="OrthoDB" id="417697at2759"/>
<feature type="compositionally biased region" description="Low complexity" evidence="9">
    <location>
        <begin position="532"/>
        <end position="581"/>
    </location>
</feature>
<reference evidence="13" key="1">
    <citation type="submission" date="2016-04" db="EMBL/GenBank/DDBJ databases">
        <title>Cephalotus genome sequencing.</title>
        <authorList>
            <person name="Fukushima K."/>
            <person name="Hasebe M."/>
            <person name="Fang X."/>
        </authorList>
    </citation>
    <scope>NUCLEOTIDE SEQUENCE [LARGE SCALE GENOMIC DNA]</scope>
    <source>
        <strain evidence="13">cv. St1</strain>
    </source>
</reference>
<dbReference type="STRING" id="3775.A0A1Q3B3Z4"/>
<dbReference type="GO" id="GO:0005886">
    <property type="term" value="C:plasma membrane"/>
    <property type="evidence" value="ECO:0007669"/>
    <property type="project" value="UniProtKB-SubCell"/>
</dbReference>
<sequence length="649" mass="68386">MLFKYPIGSPSLTQKHSLIIMAIGASKLFFFFLLPLLSVCSSGTLVGFSYDARGTTSSSSTGRAVSFFKLNKAFPSQIRVLVADDQVLSALFNSGVSVDFYLNQSLVENLISYKSSAISWLKTLSKASHVNIKSIVISSMSDDFLGQNELPKLLSKVKSIHSVIGSLHFSHEIKVSIQFSLSFLENLNKTHESDLNGILGFLERIGSFVIVQASIYEDLSIGDPLVQSIIKKAGIATSLLPCDNVPMVLSVKSHIVHSTTEVAEFTNKILKSSENNTEIKCKIAKLYAEISFMEGFAQEELEREGEQIFPFRRELNNLRTTSHDTIFSTTPVSTALGTIPPYNPTPTIVTVPATNPVTITPNPDSSPVPIPSTTPVTVPSTTPGNPEVPITNPVTTPSPVIVPGAQPITNPVTTYPAPAGNVPVTTPVTNPLAPPATTNAPVIPGQSWCMAKTGTAVTALQTALDYACGMGGADCSQIQLGGSCYNPNTLQNHASYAFNSYYQKNPVATSCDFGGAATLVNSNPSTVSCIYPSSSSPQTTPTNSTPLPSTTTTTPIPATTTPTQIPATTTPTPTPATTPSSGGTGVSGYGTPPTVLNSSTPASTSTNIFGSDSPPGLNTSTSMSTVLQPYIGCIVLITSFVIGVIIPCM</sequence>
<dbReference type="FunFam" id="1.20.58.1040:FF:000001">
    <property type="entry name" value="Glucan endo-1,3-beta-glucosidase 4"/>
    <property type="match status" value="1"/>
</dbReference>
<dbReference type="InParanoid" id="A0A1Q3B3Z4"/>
<evidence type="ECO:0000256" key="2">
    <source>
        <dbReference type="ARBA" id="ARBA00022475"/>
    </source>
</evidence>
<dbReference type="PRINTS" id="PR01217">
    <property type="entry name" value="PRICHEXTENSN"/>
</dbReference>
<dbReference type="Proteomes" id="UP000187406">
    <property type="component" value="Unassembled WGS sequence"/>
</dbReference>
<evidence type="ECO:0000256" key="6">
    <source>
        <dbReference type="ARBA" id="ARBA00023157"/>
    </source>
</evidence>
<keyword evidence="10" id="KW-1133">Transmembrane helix</keyword>
<evidence type="ECO:0000256" key="3">
    <source>
        <dbReference type="ARBA" id="ARBA00022622"/>
    </source>
</evidence>
<evidence type="ECO:0000256" key="8">
    <source>
        <dbReference type="ARBA" id="ARBA00023288"/>
    </source>
</evidence>
<evidence type="ECO:0000313" key="13">
    <source>
        <dbReference type="Proteomes" id="UP000187406"/>
    </source>
</evidence>
<keyword evidence="2" id="KW-1003">Cell membrane</keyword>
<evidence type="ECO:0000256" key="9">
    <source>
        <dbReference type="SAM" id="MobiDB-lite"/>
    </source>
</evidence>
<dbReference type="EMBL" id="BDDD01000271">
    <property type="protein sequence ID" value="GAV62731.1"/>
    <property type="molecule type" value="Genomic_DNA"/>
</dbReference>
<feature type="domain" description="X8" evidence="11">
    <location>
        <begin position="447"/>
        <end position="531"/>
    </location>
</feature>
<dbReference type="GO" id="GO:0009506">
    <property type="term" value="C:plasmodesma"/>
    <property type="evidence" value="ECO:0007669"/>
    <property type="project" value="UniProtKB-ARBA"/>
</dbReference>
<evidence type="ECO:0000256" key="7">
    <source>
        <dbReference type="ARBA" id="ARBA00023180"/>
    </source>
</evidence>
<evidence type="ECO:0000256" key="4">
    <source>
        <dbReference type="ARBA" id="ARBA00022729"/>
    </source>
</evidence>
<keyword evidence="5 10" id="KW-0472">Membrane</keyword>
<organism evidence="12 13">
    <name type="scientific">Cephalotus follicularis</name>
    <name type="common">Albany pitcher plant</name>
    <dbReference type="NCBI Taxonomy" id="3775"/>
    <lineage>
        <taxon>Eukaryota</taxon>
        <taxon>Viridiplantae</taxon>
        <taxon>Streptophyta</taxon>
        <taxon>Embryophyta</taxon>
        <taxon>Tracheophyta</taxon>
        <taxon>Spermatophyta</taxon>
        <taxon>Magnoliopsida</taxon>
        <taxon>eudicotyledons</taxon>
        <taxon>Gunneridae</taxon>
        <taxon>Pentapetalae</taxon>
        <taxon>rosids</taxon>
        <taxon>fabids</taxon>
        <taxon>Oxalidales</taxon>
        <taxon>Cephalotaceae</taxon>
        <taxon>Cephalotus</taxon>
    </lineage>
</organism>
<evidence type="ECO:0000256" key="10">
    <source>
        <dbReference type="SAM" id="Phobius"/>
    </source>
</evidence>
<dbReference type="SMART" id="SM00768">
    <property type="entry name" value="X8"/>
    <property type="match status" value="1"/>
</dbReference>
<name>A0A1Q3B3Z4_CEPFO</name>
<feature type="transmembrane region" description="Helical" evidence="10">
    <location>
        <begin position="627"/>
        <end position="646"/>
    </location>
</feature>
<comment type="subcellular location">
    <subcellularLocation>
        <location evidence="1">Cell membrane</location>
        <topology evidence="1">Lipid-anchor</topology>
        <topology evidence="1">GPI-anchor</topology>
    </subcellularLocation>
</comment>
<feature type="region of interest" description="Disordered" evidence="9">
    <location>
        <begin position="531"/>
        <end position="615"/>
    </location>
</feature>
<dbReference type="Gene3D" id="3.20.20.80">
    <property type="entry name" value="Glycosidases"/>
    <property type="match status" value="1"/>
</dbReference>
<dbReference type="AlphaFoldDB" id="A0A1Q3B3Z4"/>
<evidence type="ECO:0000256" key="5">
    <source>
        <dbReference type="ARBA" id="ARBA00023136"/>
    </source>
</evidence>
<comment type="caution">
    <text evidence="12">The sequence shown here is derived from an EMBL/GenBank/DDBJ whole genome shotgun (WGS) entry which is preliminary data.</text>
</comment>
<keyword evidence="4" id="KW-0732">Signal</keyword>
<evidence type="ECO:0000259" key="11">
    <source>
        <dbReference type="SMART" id="SM00768"/>
    </source>
</evidence>
<evidence type="ECO:0000256" key="1">
    <source>
        <dbReference type="ARBA" id="ARBA00004609"/>
    </source>
</evidence>
<dbReference type="InterPro" id="IPR012946">
    <property type="entry name" value="X8"/>
</dbReference>
<gene>
    <name evidence="12" type="ORF">CFOL_v3_06254</name>
</gene>
<dbReference type="PANTHER" id="PTHR31044:SF120">
    <property type="entry name" value="CARBOHYDRATE-BINDING X8 DOMAIN SUPERFAMILY PROTEIN"/>
    <property type="match status" value="1"/>
</dbReference>
<protein>
    <submittedName>
        <fullName evidence="12">X8 domain-containing protein</fullName>
    </submittedName>
</protein>
<dbReference type="InterPro" id="IPR044788">
    <property type="entry name" value="X8_dom_prot"/>
</dbReference>
<keyword evidence="13" id="KW-1185">Reference proteome</keyword>
<feature type="compositionally biased region" description="Polar residues" evidence="9">
    <location>
        <begin position="595"/>
        <end position="615"/>
    </location>
</feature>